<dbReference type="Pfam" id="PF08628">
    <property type="entry name" value="Nexin_C"/>
    <property type="match status" value="1"/>
</dbReference>
<dbReference type="AlphaFoldDB" id="A0A1I8BRJ5"/>
<feature type="compositionally biased region" description="Low complexity" evidence="3">
    <location>
        <begin position="971"/>
        <end position="990"/>
    </location>
</feature>
<dbReference type="SMART" id="SM00313">
    <property type="entry name" value="PXA"/>
    <property type="match status" value="1"/>
</dbReference>
<dbReference type="GO" id="GO:0005769">
    <property type="term" value="C:early endosome"/>
    <property type="evidence" value="ECO:0007669"/>
    <property type="project" value="TreeGrafter"/>
</dbReference>
<reference evidence="9" key="1">
    <citation type="submission" date="2016-11" db="UniProtKB">
        <authorList>
            <consortium name="WormBaseParasite"/>
        </authorList>
    </citation>
    <scope>IDENTIFICATION</scope>
</reference>
<dbReference type="SUPFAM" id="SSF64268">
    <property type="entry name" value="PX domain"/>
    <property type="match status" value="1"/>
</dbReference>
<evidence type="ECO:0000313" key="9">
    <source>
        <dbReference type="WBParaSite" id="MhA1_Contig515.frz3.fgene3"/>
    </source>
</evidence>
<evidence type="ECO:0000256" key="2">
    <source>
        <dbReference type="SAM" id="Coils"/>
    </source>
</evidence>
<evidence type="ECO:0000259" key="7">
    <source>
        <dbReference type="PROSITE" id="PS51207"/>
    </source>
</evidence>
<comment type="similarity">
    <text evidence="1">Belongs to the sorting nexin family.</text>
</comment>
<keyword evidence="8" id="KW-1185">Reference proteome</keyword>
<dbReference type="Proteomes" id="UP000095281">
    <property type="component" value="Unplaced"/>
</dbReference>
<feature type="coiled-coil region" evidence="2">
    <location>
        <begin position="603"/>
        <end position="652"/>
    </location>
</feature>
<dbReference type="SMART" id="SM00315">
    <property type="entry name" value="RGS"/>
    <property type="match status" value="1"/>
</dbReference>
<evidence type="ECO:0000259" key="6">
    <source>
        <dbReference type="PROSITE" id="PS50195"/>
    </source>
</evidence>
<dbReference type="InterPro" id="IPR016137">
    <property type="entry name" value="RGS"/>
</dbReference>
<dbReference type="Pfam" id="PF02194">
    <property type="entry name" value="PXA"/>
    <property type="match status" value="1"/>
</dbReference>
<dbReference type="InterPro" id="IPR001683">
    <property type="entry name" value="PX_dom"/>
</dbReference>
<dbReference type="PANTHER" id="PTHR22775:SF3">
    <property type="entry name" value="SORTING NEXIN-13"/>
    <property type="match status" value="1"/>
</dbReference>
<dbReference type="InterPro" id="IPR036305">
    <property type="entry name" value="RGS_sf"/>
</dbReference>
<dbReference type="PROSITE" id="PS50195">
    <property type="entry name" value="PX"/>
    <property type="match status" value="1"/>
</dbReference>
<dbReference type="SMART" id="SM00312">
    <property type="entry name" value="PX"/>
    <property type="match status" value="1"/>
</dbReference>
<dbReference type="InterPro" id="IPR044926">
    <property type="entry name" value="RGS_subdomain_2"/>
</dbReference>
<keyword evidence="4" id="KW-1133">Transmembrane helix</keyword>
<proteinExistence type="inferred from homology"/>
<dbReference type="Gene3D" id="3.30.1520.10">
    <property type="entry name" value="Phox-like domain"/>
    <property type="match status" value="1"/>
</dbReference>
<protein>
    <submittedName>
        <fullName evidence="9">Sorting nexin-13</fullName>
    </submittedName>
</protein>
<feature type="transmembrane region" description="Helical" evidence="4">
    <location>
        <begin position="25"/>
        <end position="45"/>
    </location>
</feature>
<dbReference type="PROSITE" id="PS51207">
    <property type="entry name" value="PXA"/>
    <property type="match status" value="1"/>
</dbReference>
<dbReference type="PROSITE" id="PS50132">
    <property type="entry name" value="RGS"/>
    <property type="match status" value="1"/>
</dbReference>
<dbReference type="OMA" id="CETINNT"/>
<name>A0A1I8BRJ5_MELHA</name>
<dbReference type="Pfam" id="PF00787">
    <property type="entry name" value="PX"/>
    <property type="match status" value="1"/>
</dbReference>
<evidence type="ECO:0000256" key="4">
    <source>
        <dbReference type="SAM" id="Phobius"/>
    </source>
</evidence>
<dbReference type="SUPFAM" id="SSF48097">
    <property type="entry name" value="Regulator of G-protein signaling, RGS"/>
    <property type="match status" value="1"/>
</dbReference>
<dbReference type="Gene3D" id="1.10.167.10">
    <property type="entry name" value="Regulator of G-protein Signalling 4, domain 2"/>
    <property type="match status" value="1"/>
</dbReference>
<organism evidence="8 9">
    <name type="scientific">Meloidogyne hapla</name>
    <name type="common">Root-knot nematode worm</name>
    <dbReference type="NCBI Taxonomy" id="6305"/>
    <lineage>
        <taxon>Eukaryota</taxon>
        <taxon>Metazoa</taxon>
        <taxon>Ecdysozoa</taxon>
        <taxon>Nematoda</taxon>
        <taxon>Chromadorea</taxon>
        <taxon>Rhabditida</taxon>
        <taxon>Tylenchina</taxon>
        <taxon>Tylenchomorpha</taxon>
        <taxon>Tylenchoidea</taxon>
        <taxon>Meloidogynidae</taxon>
        <taxon>Meloidogyninae</taxon>
        <taxon>Meloidogyne</taxon>
    </lineage>
</organism>
<dbReference type="GO" id="GO:0035091">
    <property type="term" value="F:phosphatidylinositol binding"/>
    <property type="evidence" value="ECO:0007669"/>
    <property type="project" value="InterPro"/>
</dbReference>
<keyword evidence="4" id="KW-0812">Transmembrane</keyword>
<dbReference type="Pfam" id="PF00615">
    <property type="entry name" value="RGS"/>
    <property type="match status" value="1"/>
</dbReference>
<dbReference type="WBParaSite" id="MhA1_Contig515.frz3.fgene3">
    <property type="protein sequence ID" value="MhA1_Contig515.frz3.fgene3"/>
    <property type="gene ID" value="MhA1_Contig515.frz3.fgene3"/>
</dbReference>
<accession>A0A1I8BRJ5</accession>
<dbReference type="InterPro" id="IPR003114">
    <property type="entry name" value="Phox_assoc"/>
</dbReference>
<evidence type="ECO:0000256" key="3">
    <source>
        <dbReference type="SAM" id="MobiDB-lite"/>
    </source>
</evidence>
<feature type="domain" description="RGS" evidence="5">
    <location>
        <begin position="457"/>
        <end position="575"/>
    </location>
</feature>
<keyword evidence="4" id="KW-0472">Membrane</keyword>
<feature type="domain" description="PXA" evidence="7">
    <location>
        <begin position="97"/>
        <end position="292"/>
    </location>
</feature>
<feature type="region of interest" description="Disordered" evidence="3">
    <location>
        <begin position="964"/>
        <end position="995"/>
    </location>
</feature>
<evidence type="ECO:0000259" key="5">
    <source>
        <dbReference type="PROSITE" id="PS50132"/>
    </source>
</evidence>
<keyword evidence="2" id="KW-0175">Coiled coil</keyword>
<dbReference type="InterPro" id="IPR036871">
    <property type="entry name" value="PX_dom_sf"/>
</dbReference>
<feature type="domain" description="PX" evidence="6">
    <location>
        <begin position="671"/>
        <end position="787"/>
    </location>
</feature>
<evidence type="ECO:0000313" key="8">
    <source>
        <dbReference type="Proteomes" id="UP000095281"/>
    </source>
</evidence>
<sequence length="1081" mass="124646">MDRLQPIHYFALSVGFLLLTLGPKAIFALLIVFFAFIIGLFFCLIRDGYERRETMKNQFEEAMRSFHFLRGLPFAIEQSSRFSNSSVYSDRHSMTNSEVLDPILEQMLDNVMREYIDSWYNTQLTSDKLFRESLKRTARRTIIALRTCLGKVDWVPLLTRHFVDDFASHLRLYRKASERLQFLNEAVAAGELITTPLSDDLESLFFDLELEMEQSYCRDLVSTSPAYESAYLHDISDILLYLLMPSEDFRCRPLRFLLREIFVTKIFVPLLDCLSEPFFVNRMIVWLLSELPLSTDDFVGCLERCKCVQELESILESVHEEICTLRSKGAGNGENGNTFSDQLSSLEFTEKLIRRRMIFLVNRSEPTEPTDDEKAQHQVFKQMVKINNKIKKKRLNWKKVKFEANKVYIKNEKFKNDGKIEENYEASLKKDFGNGNFEFAEEAISLASDSDGTIHLPLGVVLANTNCLSHFIEFLNQAGGQNHIDFYLAIQGFKSSMEHQLRSTKYLDVDTLETLREAALFMYHQYLSQEAITRVPLSDSIINKFLARLRSNDAQSDFWFEQIEEKLLQTLRTETRFFPAFKKHSLYTKMLEEIGIGNNISTLPEEEEILEEDEEEIEEIKNLNKNEKYLLLNEEDENNEIKKERRKKIKKSFKKMSATTSSISSDPSTSEENSVFIEMLGVGHQGRHLFALYNVRVNKANASSNVIRRYSDFHSLHNIILSKFPNLNALSFPGKKTFNNLDRAFLEKRCYALNQYINYVLQPNVLSENPGLEKLIFDFLSQKTYSGKESFNPKAMGKAMFNPIFRGVRAFGSAAAAVPSDLIDGIGKMGSELNRAASQILGGTSDRQRAIRNQRLYSADSTGSLPESSRVAAHLDEKDSDNIPLRVLLLFVDEVFGLRAKNQWFRRRLVSLLRQFVNATMGNSINRRIVDAVNWLTSEEQVAQYLIAMRDSIWGNNDSSNSNGGGFFTDRQSQTSNNNRQNNNTNTNNNPQDGRQRTRFLARCLMLSAIPDQLRLFIGNTTIQLGIENVSEALQNKHLNRRFWYLIFERLLTTIFPNNRFDRLLPQLHSKSPRAQNKAAM</sequence>
<dbReference type="PANTHER" id="PTHR22775">
    <property type="entry name" value="SORTING NEXIN"/>
    <property type="match status" value="1"/>
</dbReference>
<evidence type="ECO:0000256" key="1">
    <source>
        <dbReference type="ARBA" id="ARBA00010883"/>
    </source>
</evidence>
<dbReference type="InterPro" id="IPR013937">
    <property type="entry name" value="Sorting_nexin_C"/>
</dbReference>